<sequence>MSTEIENPPAREPFLSSSVCGWDLTEDGQSEVMQAMLGHIHPFDGWTALQCQLGSLVKEICLDRGDSPHHHLYEEPIFDYFPLLEYGPKTKYIRDSPVDDPTEPLLRLTALLITSPPCKHMPCAQTKRHYMAVKAMFAFMDAQLLNHVPLVQIQGLIALYEYINGMLDKAHLTISSAVSMASRIEINISQIPLDLEWRFCLMIIDSFISLQTVHRKQGWIPLACPPGHALEKAVTHYLPSLTTPQGTPRFDRNCPRVLNFGKQALHCGRILQNLHDSKRSQRINQQECDFINKEYSKCLNHCPTEFEGYPSLQTSACLAASCLFAHHTEMERLDPFHHQYVLDPGQESLFQEYRKSTWRSMEKQFKIVIVDDYVVEGWEVDDTFLGFPEAICLLHDFLLMTRKPDILADFTTKDQIAAFIPVIRERTENWPAVRAYINQICNEVGLSQLAISECNRNGSYLSSGHFYLFKRDRGEEYES</sequence>
<evidence type="ECO:0000313" key="2">
    <source>
        <dbReference type="Proteomes" id="UP000544095"/>
    </source>
</evidence>
<keyword evidence="2" id="KW-1185">Reference proteome</keyword>
<protein>
    <submittedName>
        <fullName evidence="1">Uncharacterized protein</fullName>
    </submittedName>
</protein>
<dbReference type="CDD" id="cd12148">
    <property type="entry name" value="fungal_TF_MHR"/>
    <property type="match status" value="1"/>
</dbReference>
<dbReference type="AlphaFoldDB" id="A0A8H5KX95"/>
<reference evidence="1 2" key="1">
    <citation type="submission" date="2020-05" db="EMBL/GenBank/DDBJ databases">
        <title>Identification and distribution of gene clusters putatively required for synthesis of sphingolipid metabolism inhibitors in phylogenetically diverse species of the filamentous fungus Fusarium.</title>
        <authorList>
            <person name="Kim H.-S."/>
            <person name="Busman M."/>
            <person name="Brown D.W."/>
            <person name="Divon H."/>
            <person name="Uhlig S."/>
            <person name="Proctor R.H."/>
        </authorList>
    </citation>
    <scope>NUCLEOTIDE SEQUENCE [LARGE SCALE GENOMIC DNA]</scope>
    <source>
        <strain evidence="1 2">NRRL 25211</strain>
    </source>
</reference>
<name>A0A8H5KX95_9HYPO</name>
<comment type="caution">
    <text evidence="1">The sequence shown here is derived from an EMBL/GenBank/DDBJ whole genome shotgun (WGS) entry which is preliminary data.</text>
</comment>
<proteinExistence type="predicted"/>
<dbReference type="EMBL" id="JAAOAR010000498">
    <property type="protein sequence ID" value="KAF5580406.1"/>
    <property type="molecule type" value="Genomic_DNA"/>
</dbReference>
<gene>
    <name evidence="1" type="ORF">FPANT_9362</name>
</gene>
<evidence type="ECO:0000313" key="1">
    <source>
        <dbReference type="EMBL" id="KAF5580406.1"/>
    </source>
</evidence>
<accession>A0A8H5KX95</accession>
<dbReference type="Proteomes" id="UP000544095">
    <property type="component" value="Unassembled WGS sequence"/>
</dbReference>
<organism evidence="1 2">
    <name type="scientific">Fusarium pseudoanthophilum</name>
    <dbReference type="NCBI Taxonomy" id="48495"/>
    <lineage>
        <taxon>Eukaryota</taxon>
        <taxon>Fungi</taxon>
        <taxon>Dikarya</taxon>
        <taxon>Ascomycota</taxon>
        <taxon>Pezizomycotina</taxon>
        <taxon>Sordariomycetes</taxon>
        <taxon>Hypocreomycetidae</taxon>
        <taxon>Hypocreales</taxon>
        <taxon>Nectriaceae</taxon>
        <taxon>Fusarium</taxon>
        <taxon>Fusarium fujikuroi species complex</taxon>
    </lineage>
</organism>